<dbReference type="EMBL" id="MUNK01000161">
    <property type="protein sequence ID" value="OTA28353.1"/>
    <property type="molecule type" value="Genomic_DNA"/>
</dbReference>
<dbReference type="InParanoid" id="A0A1Z5T0X5"/>
<reference evidence="1 2" key="1">
    <citation type="submission" date="2017-01" db="EMBL/GenBank/DDBJ databases">
        <title>The recent genome duplication of the halophilic yeast Hortaea werneckii: insights from long-read sequencing.</title>
        <authorList>
            <person name="Sinha S."/>
            <person name="Flibotte S."/>
            <person name="Neira M."/>
            <person name="Lenassi M."/>
            <person name="Gostincar C."/>
            <person name="Stajich J.E."/>
            <person name="Nislow C.E."/>
        </authorList>
    </citation>
    <scope>NUCLEOTIDE SEQUENCE [LARGE SCALE GENOMIC DNA]</scope>
    <source>
        <strain evidence="1 2">EXF-2000</strain>
    </source>
</reference>
<gene>
    <name evidence="1" type="ORF">BTJ68_08588</name>
</gene>
<protein>
    <submittedName>
        <fullName evidence="1">Uncharacterized protein</fullName>
    </submittedName>
</protein>
<evidence type="ECO:0000313" key="1">
    <source>
        <dbReference type="EMBL" id="OTA28353.1"/>
    </source>
</evidence>
<dbReference type="Proteomes" id="UP000194280">
    <property type="component" value="Unassembled WGS sequence"/>
</dbReference>
<proteinExistence type="predicted"/>
<name>A0A1Z5T0X5_HORWE</name>
<organism evidence="1 2">
    <name type="scientific">Hortaea werneckii EXF-2000</name>
    <dbReference type="NCBI Taxonomy" id="1157616"/>
    <lineage>
        <taxon>Eukaryota</taxon>
        <taxon>Fungi</taxon>
        <taxon>Dikarya</taxon>
        <taxon>Ascomycota</taxon>
        <taxon>Pezizomycotina</taxon>
        <taxon>Dothideomycetes</taxon>
        <taxon>Dothideomycetidae</taxon>
        <taxon>Mycosphaerellales</taxon>
        <taxon>Teratosphaeriaceae</taxon>
        <taxon>Hortaea</taxon>
    </lineage>
</organism>
<evidence type="ECO:0000313" key="2">
    <source>
        <dbReference type="Proteomes" id="UP000194280"/>
    </source>
</evidence>
<dbReference type="OrthoDB" id="10017101at2759"/>
<accession>A0A1Z5T0X5</accession>
<comment type="caution">
    <text evidence="1">The sequence shown here is derived from an EMBL/GenBank/DDBJ whole genome shotgun (WGS) entry which is preliminary data.</text>
</comment>
<dbReference type="AlphaFoldDB" id="A0A1Z5T0X5"/>
<dbReference type="STRING" id="1157616.A0A1Z5T0X5"/>
<keyword evidence="2" id="KW-1185">Reference proteome</keyword>
<dbReference type="VEuPathDB" id="FungiDB:BTJ68_08588"/>
<sequence>MWSYYPPLSGLEKTHRLQLAVHEAAGGSIDGGAKLVSWAMQANAIRDQITASFGTWCYSTPDERAIWGNTMAERVRHGGMRQKGLEMGIATEADLKEMAEAWDEWVATEDACLGCMHGEILIRK</sequence>